<feature type="domain" description="Cytochrome oxidase subunit II transmembrane region profile" evidence="21">
    <location>
        <begin position="29"/>
        <end position="128"/>
    </location>
</feature>
<feature type="domain" description="Cytochrome oxidase subunit II copper A binding" evidence="20">
    <location>
        <begin position="132"/>
        <end position="246"/>
    </location>
</feature>
<comment type="subcellular location">
    <subcellularLocation>
        <location evidence="17">Cell membrane</location>
        <topology evidence="17">Multi-pass membrane protein</topology>
    </subcellularLocation>
    <subcellularLocation>
        <location evidence="1">Membrane</location>
        <topology evidence="1">Multi-pass membrane protein</topology>
    </subcellularLocation>
</comment>
<keyword evidence="6 17" id="KW-0812">Transmembrane</keyword>
<dbReference type="Pfam" id="PF00116">
    <property type="entry name" value="COX2"/>
    <property type="match status" value="1"/>
</dbReference>
<evidence type="ECO:0000256" key="14">
    <source>
        <dbReference type="ARBA" id="ARBA00024688"/>
    </source>
</evidence>
<dbReference type="GO" id="GO:0042773">
    <property type="term" value="P:ATP synthesis coupled electron transport"/>
    <property type="evidence" value="ECO:0007669"/>
    <property type="project" value="TreeGrafter"/>
</dbReference>
<evidence type="ECO:0000256" key="18">
    <source>
        <dbReference type="RuleBase" id="RU004024"/>
    </source>
</evidence>
<feature type="transmembrane region" description="Helical" evidence="19">
    <location>
        <begin position="100"/>
        <end position="121"/>
    </location>
</feature>
<dbReference type="SUPFAM" id="SSF81464">
    <property type="entry name" value="Cytochrome c oxidase subunit II-like, transmembrane region"/>
    <property type="match status" value="1"/>
</dbReference>
<dbReference type="InterPro" id="IPR001505">
    <property type="entry name" value="Copper_CuA"/>
</dbReference>
<evidence type="ECO:0000256" key="12">
    <source>
        <dbReference type="ARBA" id="ARBA00023008"/>
    </source>
</evidence>
<evidence type="ECO:0000256" key="5">
    <source>
        <dbReference type="ARBA" id="ARBA00022660"/>
    </source>
</evidence>
<dbReference type="Gene3D" id="2.60.40.420">
    <property type="entry name" value="Cupredoxins - blue copper proteins"/>
    <property type="match status" value="1"/>
</dbReference>
<dbReference type="InterPro" id="IPR045187">
    <property type="entry name" value="CcO_II"/>
</dbReference>
<sequence>MAVDPRARTSNRTIGQMVVVGVIASAIGVAWGLYIDWFPIQGSSQAKKIDELWDVLLIIAVPVFVMVVVVILFAVRDYRQRPGEELLDGPNVHGSTRLEIIWTTIPAVVIFVLVGYAATILSDIEEAPANAAQELKIDVTGEQFAWTFKYKGADGKDVNTTRLYLPKGRSVKFNVRSKDVIHDFWIPEMRMKVDAVPGIVTSYRITPIREGNYPVVCAELCGLGHSVMRQTAYVQSADKFDAWLAKQSAPAPAAAPAEGGGAAPAAAIDAKKLFTDGNGESIACGSCHQLADAGTPAGGVGPNLDMVLAGQSADMIKESIVEPEKVATKGFPPGVMPPNYGETLKPEELDALVEYLVTSTKK</sequence>
<dbReference type="PANTHER" id="PTHR22888:SF9">
    <property type="entry name" value="CYTOCHROME C OXIDASE SUBUNIT 2"/>
    <property type="match status" value="1"/>
</dbReference>
<keyword evidence="10 19" id="KW-1133">Transmembrane helix</keyword>
<dbReference type="EMBL" id="CP114014">
    <property type="protein sequence ID" value="XAY06581.1"/>
    <property type="molecule type" value="Genomic_DNA"/>
</dbReference>
<comment type="catalytic activity">
    <reaction evidence="15 18">
        <text>4 Fe(II)-[cytochrome c] + O2 + 8 H(+)(in) = 4 Fe(III)-[cytochrome c] + 2 H2O + 4 H(+)(out)</text>
        <dbReference type="Rhea" id="RHEA:11436"/>
        <dbReference type="Rhea" id="RHEA-COMP:10350"/>
        <dbReference type="Rhea" id="RHEA-COMP:14399"/>
        <dbReference type="ChEBI" id="CHEBI:15377"/>
        <dbReference type="ChEBI" id="CHEBI:15378"/>
        <dbReference type="ChEBI" id="CHEBI:15379"/>
        <dbReference type="ChEBI" id="CHEBI:29033"/>
        <dbReference type="ChEBI" id="CHEBI:29034"/>
        <dbReference type="EC" id="7.1.1.9"/>
    </reaction>
</comment>
<evidence type="ECO:0000256" key="13">
    <source>
        <dbReference type="ARBA" id="ARBA00023136"/>
    </source>
</evidence>
<dbReference type="Gene3D" id="1.10.760.10">
    <property type="entry name" value="Cytochrome c-like domain"/>
    <property type="match status" value="1"/>
</dbReference>
<dbReference type="InterPro" id="IPR009056">
    <property type="entry name" value="Cyt_c-like_dom"/>
</dbReference>
<dbReference type="Pfam" id="PF02790">
    <property type="entry name" value="COX2_TM"/>
    <property type="match status" value="1"/>
</dbReference>
<evidence type="ECO:0000256" key="16">
    <source>
        <dbReference type="PROSITE-ProRule" id="PRU00433"/>
    </source>
</evidence>
<dbReference type="EC" id="7.1.1.9" evidence="18"/>
<dbReference type="RefSeq" id="WP_354697810.1">
    <property type="nucleotide sequence ID" value="NZ_CP114014.1"/>
</dbReference>
<evidence type="ECO:0000256" key="1">
    <source>
        <dbReference type="ARBA" id="ARBA00004141"/>
    </source>
</evidence>
<dbReference type="PANTHER" id="PTHR22888">
    <property type="entry name" value="CYTOCHROME C OXIDASE, SUBUNIT II"/>
    <property type="match status" value="1"/>
</dbReference>
<comment type="similarity">
    <text evidence="2 17">Belongs to the cytochrome c oxidase subunit 2 family.</text>
</comment>
<dbReference type="PROSITE" id="PS00078">
    <property type="entry name" value="COX2"/>
    <property type="match status" value="1"/>
</dbReference>
<dbReference type="InterPro" id="IPR008972">
    <property type="entry name" value="Cupredoxin"/>
</dbReference>
<dbReference type="GO" id="GO:0020037">
    <property type="term" value="F:heme binding"/>
    <property type="evidence" value="ECO:0007669"/>
    <property type="project" value="InterPro"/>
</dbReference>
<evidence type="ECO:0000256" key="7">
    <source>
        <dbReference type="ARBA" id="ARBA00022723"/>
    </source>
</evidence>
<dbReference type="GO" id="GO:0016491">
    <property type="term" value="F:oxidoreductase activity"/>
    <property type="evidence" value="ECO:0007669"/>
    <property type="project" value="InterPro"/>
</dbReference>
<evidence type="ECO:0000256" key="19">
    <source>
        <dbReference type="SAM" id="Phobius"/>
    </source>
</evidence>
<organism evidence="23">
    <name type="scientific">Paraconexibacter sp. AEG42_29</name>
    <dbReference type="NCBI Taxonomy" id="2997339"/>
    <lineage>
        <taxon>Bacteria</taxon>
        <taxon>Bacillati</taxon>
        <taxon>Actinomycetota</taxon>
        <taxon>Thermoleophilia</taxon>
        <taxon>Solirubrobacterales</taxon>
        <taxon>Paraconexibacteraceae</taxon>
        <taxon>Paraconexibacter</taxon>
    </lineage>
</organism>
<evidence type="ECO:0000256" key="4">
    <source>
        <dbReference type="ARBA" id="ARBA00022617"/>
    </source>
</evidence>
<reference evidence="23" key="1">
    <citation type="submission" date="2022-12" db="EMBL/GenBank/DDBJ databases">
        <title>Paraconexibacter alkalitolerans sp. nov. and Baekduia alba sp. nov., isolated from soil and emended description of the genera Paraconexibacter (Chun et al., 2020) and Baekduia (An et al., 2020).</title>
        <authorList>
            <person name="Vieira S."/>
            <person name="Huber K.J."/>
            <person name="Geppert A."/>
            <person name="Wolf J."/>
            <person name="Neumann-Schaal M."/>
            <person name="Muesken M."/>
            <person name="Overmann J."/>
        </authorList>
    </citation>
    <scope>NUCLEOTIDE SEQUENCE</scope>
    <source>
        <strain evidence="23">AEG42_29</strain>
    </source>
</reference>
<keyword evidence="9 17" id="KW-0249">Electron transport</keyword>
<comment type="cofactor">
    <cofactor evidence="18">
        <name>Cu cation</name>
        <dbReference type="ChEBI" id="CHEBI:23378"/>
    </cofactor>
    <text evidence="18">Binds a copper A center.</text>
</comment>
<evidence type="ECO:0000256" key="17">
    <source>
        <dbReference type="RuleBase" id="RU000456"/>
    </source>
</evidence>
<feature type="transmembrane region" description="Helical" evidence="19">
    <location>
        <begin position="14"/>
        <end position="35"/>
    </location>
</feature>
<accession>A0AAU7AY87</accession>
<evidence type="ECO:0000256" key="8">
    <source>
        <dbReference type="ARBA" id="ARBA00022967"/>
    </source>
</evidence>
<keyword evidence="11 16" id="KW-0408">Iron</keyword>
<dbReference type="NCBIfam" id="TIGR02866">
    <property type="entry name" value="CoxB"/>
    <property type="match status" value="1"/>
</dbReference>
<dbReference type="SUPFAM" id="SSF46626">
    <property type="entry name" value="Cytochrome c"/>
    <property type="match status" value="1"/>
</dbReference>
<dbReference type="Pfam" id="PF00034">
    <property type="entry name" value="Cytochrom_C"/>
    <property type="match status" value="1"/>
</dbReference>
<evidence type="ECO:0000313" key="23">
    <source>
        <dbReference type="EMBL" id="XAY06581.1"/>
    </source>
</evidence>
<keyword evidence="13 19" id="KW-0472">Membrane</keyword>
<keyword evidence="3 17" id="KW-0813">Transport</keyword>
<evidence type="ECO:0000259" key="20">
    <source>
        <dbReference type="PROSITE" id="PS50857"/>
    </source>
</evidence>
<feature type="transmembrane region" description="Helical" evidence="19">
    <location>
        <begin position="55"/>
        <end position="75"/>
    </location>
</feature>
<dbReference type="GO" id="GO:0004129">
    <property type="term" value="F:cytochrome-c oxidase activity"/>
    <property type="evidence" value="ECO:0007669"/>
    <property type="project" value="UniProtKB-EC"/>
</dbReference>
<evidence type="ECO:0000256" key="15">
    <source>
        <dbReference type="ARBA" id="ARBA00047816"/>
    </source>
</evidence>
<dbReference type="InterPro" id="IPR011759">
    <property type="entry name" value="Cyt_c_oxidase_su2_TM_dom"/>
</dbReference>
<dbReference type="GO" id="GO:0005886">
    <property type="term" value="C:plasma membrane"/>
    <property type="evidence" value="ECO:0007669"/>
    <property type="project" value="UniProtKB-SubCell"/>
</dbReference>
<keyword evidence="7 16" id="KW-0479">Metal-binding</keyword>
<dbReference type="CDD" id="cd13919">
    <property type="entry name" value="CuRO_HCO_II_like_5"/>
    <property type="match status" value="1"/>
</dbReference>
<evidence type="ECO:0000256" key="10">
    <source>
        <dbReference type="ARBA" id="ARBA00022989"/>
    </source>
</evidence>
<keyword evidence="12 18" id="KW-0186">Copper</keyword>
<dbReference type="GO" id="GO:0005507">
    <property type="term" value="F:copper ion binding"/>
    <property type="evidence" value="ECO:0007669"/>
    <property type="project" value="InterPro"/>
</dbReference>
<evidence type="ECO:0000256" key="9">
    <source>
        <dbReference type="ARBA" id="ARBA00022982"/>
    </source>
</evidence>
<dbReference type="InterPro" id="IPR036257">
    <property type="entry name" value="Cyt_c_oxidase_su2_TM_sf"/>
</dbReference>
<comment type="function">
    <text evidence="14 18">Subunits I and II form the functional core of the enzyme complex. Electrons originating in cytochrome c are transferred via heme a and Cu(A) to the binuclear center formed by heme a3 and Cu(B).</text>
</comment>
<evidence type="ECO:0000256" key="11">
    <source>
        <dbReference type="ARBA" id="ARBA00023004"/>
    </source>
</evidence>
<evidence type="ECO:0000259" key="21">
    <source>
        <dbReference type="PROSITE" id="PS50999"/>
    </source>
</evidence>
<dbReference type="InterPro" id="IPR002429">
    <property type="entry name" value="CcO_II-like_C"/>
</dbReference>
<dbReference type="KEGG" id="parq:DSM112329_03455"/>
<dbReference type="PRINTS" id="PR01166">
    <property type="entry name" value="CYCOXIDASEII"/>
</dbReference>
<dbReference type="PROSITE" id="PS51007">
    <property type="entry name" value="CYTC"/>
    <property type="match status" value="1"/>
</dbReference>
<gene>
    <name evidence="23" type="primary">ctaC_2</name>
    <name evidence="23" type="ORF">DSM112329_03455</name>
</gene>
<dbReference type="InterPro" id="IPR014222">
    <property type="entry name" value="Cyt_c_oxidase_su2"/>
</dbReference>
<dbReference type="PROSITE" id="PS50857">
    <property type="entry name" value="COX2_CUA"/>
    <property type="match status" value="1"/>
</dbReference>
<dbReference type="InterPro" id="IPR036909">
    <property type="entry name" value="Cyt_c-like_dom_sf"/>
</dbReference>
<dbReference type="PROSITE" id="PS50999">
    <property type="entry name" value="COX2_TM"/>
    <property type="match status" value="1"/>
</dbReference>
<evidence type="ECO:0000256" key="3">
    <source>
        <dbReference type="ARBA" id="ARBA00022448"/>
    </source>
</evidence>
<evidence type="ECO:0000256" key="6">
    <source>
        <dbReference type="ARBA" id="ARBA00022692"/>
    </source>
</evidence>
<dbReference type="Gene3D" id="1.10.287.90">
    <property type="match status" value="1"/>
</dbReference>
<keyword evidence="8" id="KW-1278">Translocase</keyword>
<evidence type="ECO:0000259" key="22">
    <source>
        <dbReference type="PROSITE" id="PS51007"/>
    </source>
</evidence>
<dbReference type="AlphaFoldDB" id="A0AAU7AY87"/>
<dbReference type="SUPFAM" id="SSF49503">
    <property type="entry name" value="Cupredoxins"/>
    <property type="match status" value="1"/>
</dbReference>
<keyword evidence="4 16" id="KW-0349">Heme</keyword>
<proteinExistence type="inferred from homology"/>
<feature type="domain" description="Cytochrome c" evidence="22">
    <location>
        <begin position="265"/>
        <end position="360"/>
    </location>
</feature>
<name>A0AAU7AY87_9ACTN</name>
<evidence type="ECO:0000256" key="2">
    <source>
        <dbReference type="ARBA" id="ARBA00007866"/>
    </source>
</evidence>
<keyword evidence="5 17" id="KW-0679">Respiratory chain</keyword>
<protein>
    <recommendedName>
        <fullName evidence="18">Cytochrome c oxidase subunit 2</fullName>
        <ecNumber evidence="18">7.1.1.9</ecNumber>
    </recommendedName>
</protein>